<protein>
    <submittedName>
        <fullName evidence="3">DUF4838 domain-containing protein</fullName>
    </submittedName>
</protein>
<feature type="signal peptide" evidence="2">
    <location>
        <begin position="1"/>
        <end position="22"/>
    </location>
</feature>
<dbReference type="EMBL" id="JBEXAC010000001">
    <property type="protein sequence ID" value="MET6995959.1"/>
    <property type="molecule type" value="Genomic_DNA"/>
</dbReference>
<gene>
    <name evidence="3" type="ORF">ABR189_01205</name>
</gene>
<organism evidence="3 4">
    <name type="scientific">Chitinophaga defluvii</name>
    <dbReference type="NCBI Taxonomy" id="3163343"/>
    <lineage>
        <taxon>Bacteria</taxon>
        <taxon>Pseudomonadati</taxon>
        <taxon>Bacteroidota</taxon>
        <taxon>Chitinophagia</taxon>
        <taxon>Chitinophagales</taxon>
        <taxon>Chitinophagaceae</taxon>
        <taxon>Chitinophaga</taxon>
    </lineage>
</organism>
<proteinExistence type="predicted"/>
<dbReference type="Proteomes" id="UP001549749">
    <property type="component" value="Unassembled WGS sequence"/>
</dbReference>
<dbReference type="Pfam" id="PF16126">
    <property type="entry name" value="DUF4838"/>
    <property type="match status" value="1"/>
</dbReference>
<dbReference type="InterPro" id="IPR029018">
    <property type="entry name" value="Hex-like_dom2"/>
</dbReference>
<keyword evidence="1" id="KW-0378">Hydrolase</keyword>
<dbReference type="PANTHER" id="PTHR47406:SF2">
    <property type="entry name" value="ALPHA GLUCURONIDASE N-TERMINAL DOMAIN-CONTAINING PROTEIN"/>
    <property type="match status" value="1"/>
</dbReference>
<dbReference type="InterPro" id="IPR032287">
    <property type="entry name" value="DUF4838"/>
</dbReference>
<keyword evidence="2" id="KW-0732">Signal</keyword>
<feature type="chain" id="PRO_5047379443" evidence="2">
    <location>
        <begin position="23"/>
        <end position="598"/>
    </location>
</feature>
<evidence type="ECO:0000313" key="4">
    <source>
        <dbReference type="Proteomes" id="UP001549749"/>
    </source>
</evidence>
<dbReference type="Gene3D" id="3.30.379.10">
    <property type="entry name" value="Chitobiase/beta-hexosaminidase domain 2-like"/>
    <property type="match status" value="1"/>
</dbReference>
<keyword evidence="4" id="KW-1185">Reference proteome</keyword>
<dbReference type="SUPFAM" id="SSF55545">
    <property type="entry name" value="beta-N-acetylhexosaminidase-like domain"/>
    <property type="match status" value="1"/>
</dbReference>
<accession>A0ABV2T1F4</accession>
<evidence type="ECO:0000313" key="3">
    <source>
        <dbReference type="EMBL" id="MET6995959.1"/>
    </source>
</evidence>
<dbReference type="PANTHER" id="PTHR47406">
    <property type="entry name" value="COAGULATION FACTOR 5/8 TYPE, C-TERMINAL"/>
    <property type="match status" value="1"/>
</dbReference>
<evidence type="ECO:0000256" key="2">
    <source>
        <dbReference type="SAM" id="SignalP"/>
    </source>
</evidence>
<reference evidence="3 4" key="1">
    <citation type="submission" date="2024-06" db="EMBL/GenBank/DDBJ databases">
        <title>Chitinophaga defluvii sp. nov., isolated from municipal sewage.</title>
        <authorList>
            <person name="Zhang L."/>
        </authorList>
    </citation>
    <scope>NUCLEOTIDE SEQUENCE [LARGE SCALE GENOMIC DNA]</scope>
    <source>
        <strain evidence="3 4">H8</strain>
    </source>
</reference>
<name>A0ABV2T1F4_9BACT</name>
<evidence type="ECO:0000256" key="1">
    <source>
        <dbReference type="ARBA" id="ARBA00022801"/>
    </source>
</evidence>
<comment type="caution">
    <text evidence="3">The sequence shown here is derived from an EMBL/GenBank/DDBJ whole genome shotgun (WGS) entry which is preliminary data.</text>
</comment>
<dbReference type="RefSeq" id="WP_354658606.1">
    <property type="nucleotide sequence ID" value="NZ_JBEXAC010000001.1"/>
</dbReference>
<sequence>MNKWIIYMGMLCLLLWPVVMQASNGTSVPVKRIKTVCIQQGSENATVVFAAEELVKYWQKMTGLSLSIVKGKTVAGKLKKGNIYLSLDTAYGIKWDGYTITPLEEGMIIRASHPRGILYAVYQYLEACGCWFVYPDDKLWEQIPVIATAPLVSIAHTPRLEWRGLALYGIRDDQTVLTQQIVDWMAKQRFNYVLLSQDRPTDGTGGLAQEVYFKGAIEKAVLPELTKRDFIINMGEHNTHEYLDRNKLFPLHPEWFALIKGKRQKGQMCYSNKEGLDYYATQLTNWVKDRPWVKIIGTWPLDGAGGYCQCDDCKSDQTIYNAISYVARKVKAVRPDVIVEHLAYTPETYEAPVKPLEDNMAVLYCPDLKDKPKLEAGWIKGAAKANGVYKFEYYLADHWRSPGQVWLRPDFALWSADYMVKAGFRGVVSLYLPIQMWWRSSLNYWLLSQGLWQEGVDTQERLKAFCAGYYAGSADKVQAIYNKILYEMQKGDFFSMEDPNRGVQEIRSRYAAAAAKPILTEIRNLEKTVNDTSLKTRIARIGDYVESMQLYFTYFATRKAADLEAVTNLVKQHNARNDGIDVPSQYFIWRVGHFPPLP</sequence>